<evidence type="ECO:0000256" key="5">
    <source>
        <dbReference type="SAM" id="Phobius"/>
    </source>
</evidence>
<keyword evidence="4 5" id="KW-0472">Membrane</keyword>
<feature type="transmembrane region" description="Helical" evidence="5">
    <location>
        <begin position="278"/>
        <end position="299"/>
    </location>
</feature>
<organism evidence="7 8">
    <name type="scientific">Mizuhopecten yessoensis</name>
    <name type="common">Japanese scallop</name>
    <name type="synonym">Patinopecten yessoensis</name>
    <dbReference type="NCBI Taxonomy" id="6573"/>
    <lineage>
        <taxon>Eukaryota</taxon>
        <taxon>Metazoa</taxon>
        <taxon>Spiralia</taxon>
        <taxon>Lophotrochozoa</taxon>
        <taxon>Mollusca</taxon>
        <taxon>Bivalvia</taxon>
        <taxon>Autobranchia</taxon>
        <taxon>Pteriomorphia</taxon>
        <taxon>Pectinida</taxon>
        <taxon>Pectinoidea</taxon>
        <taxon>Pectinidae</taxon>
        <taxon>Mizuhopecten</taxon>
    </lineage>
</organism>
<evidence type="ECO:0000256" key="2">
    <source>
        <dbReference type="ARBA" id="ARBA00022692"/>
    </source>
</evidence>
<sequence>MAPKNNCVDMIPRYLTLCVGCLGMITAGSIYAFGAYNVSVKKHFNYTQSEVEIIASMSNFGISFGMPAGFMCERLGPRWTSFTALLLSCVGFLLLWSTTEMEDYYAHTTPLQYLYFFLAGFGAIFMYMASMITNINNFHPKHRGKVIGILDASFSGGPALFAFLYGECFAKGHLKDEQNQDLRGYYLMSAICFGVVGLLGIISLKSYDTDISESDLNTLVSNTSVSTEHQTKDITSIEMIKRTDFQFLFWGFLFCAGLQLMFQNNIAVYLKSYDLESYTTLFTTINPIAGVVCKFLVGYISDVVVEKLPRVGLLLLFNILQTIILTLCIFFSDKLAILVVALIGIGFSNGALWCLTPAMVSEFFGLKYFGRNWGSIIFGNAFGGLGIQQMFGALYDNSITVKGQSDCFGLHCFTWSFTVVAVLSLCSCIFNVGLLQGEYEKRKHLKEISSKEMRYVDAKTQVISEF</sequence>
<dbReference type="Pfam" id="PF07690">
    <property type="entry name" value="MFS_1"/>
    <property type="match status" value="1"/>
</dbReference>
<feature type="transmembrane region" description="Helical" evidence="5">
    <location>
        <begin position="12"/>
        <end position="33"/>
    </location>
</feature>
<evidence type="ECO:0000256" key="3">
    <source>
        <dbReference type="ARBA" id="ARBA00022989"/>
    </source>
</evidence>
<feature type="transmembrane region" description="Helical" evidence="5">
    <location>
        <begin position="113"/>
        <end position="134"/>
    </location>
</feature>
<dbReference type="SUPFAM" id="SSF103473">
    <property type="entry name" value="MFS general substrate transporter"/>
    <property type="match status" value="1"/>
</dbReference>
<comment type="caution">
    <text evidence="7">The sequence shown here is derived from an EMBL/GenBank/DDBJ whole genome shotgun (WGS) entry which is preliminary data.</text>
</comment>
<feature type="transmembrane region" description="Helical" evidence="5">
    <location>
        <begin position="372"/>
        <end position="395"/>
    </location>
</feature>
<name>A0A210Q7W0_MIZYE</name>
<dbReference type="PROSITE" id="PS50850">
    <property type="entry name" value="MFS"/>
    <property type="match status" value="1"/>
</dbReference>
<feature type="transmembrane region" description="Helical" evidence="5">
    <location>
        <begin position="79"/>
        <end position="98"/>
    </location>
</feature>
<feature type="transmembrane region" description="Helical" evidence="5">
    <location>
        <begin position="311"/>
        <end position="332"/>
    </location>
</feature>
<dbReference type="Gene3D" id="1.20.1250.20">
    <property type="entry name" value="MFS general substrate transporter like domains"/>
    <property type="match status" value="2"/>
</dbReference>
<evidence type="ECO:0000313" key="8">
    <source>
        <dbReference type="Proteomes" id="UP000242188"/>
    </source>
</evidence>
<feature type="transmembrane region" description="Helical" evidence="5">
    <location>
        <begin position="247"/>
        <end position="266"/>
    </location>
</feature>
<dbReference type="Proteomes" id="UP000242188">
    <property type="component" value="Unassembled WGS sequence"/>
</dbReference>
<dbReference type="PANTHER" id="PTHR21576:SF158">
    <property type="entry name" value="RIBOSOMAL RNA-PROCESSING PROTEIN 12-LIKE CONSERVED DOMAIN-CONTAINING PROTEIN"/>
    <property type="match status" value="1"/>
</dbReference>
<feature type="transmembrane region" description="Helical" evidence="5">
    <location>
        <begin position="185"/>
        <end position="204"/>
    </location>
</feature>
<evidence type="ECO:0000313" key="7">
    <source>
        <dbReference type="EMBL" id="OWF44832.1"/>
    </source>
</evidence>
<dbReference type="EMBL" id="NEDP02004657">
    <property type="protein sequence ID" value="OWF44832.1"/>
    <property type="molecule type" value="Genomic_DNA"/>
</dbReference>
<gene>
    <name evidence="7" type="ORF">KP79_PYT21467</name>
</gene>
<reference evidence="7 8" key="1">
    <citation type="journal article" date="2017" name="Nat. Ecol. Evol.">
        <title>Scallop genome provides insights into evolution of bilaterian karyotype and development.</title>
        <authorList>
            <person name="Wang S."/>
            <person name="Zhang J."/>
            <person name="Jiao W."/>
            <person name="Li J."/>
            <person name="Xun X."/>
            <person name="Sun Y."/>
            <person name="Guo X."/>
            <person name="Huan P."/>
            <person name="Dong B."/>
            <person name="Zhang L."/>
            <person name="Hu X."/>
            <person name="Sun X."/>
            <person name="Wang J."/>
            <person name="Zhao C."/>
            <person name="Wang Y."/>
            <person name="Wang D."/>
            <person name="Huang X."/>
            <person name="Wang R."/>
            <person name="Lv J."/>
            <person name="Li Y."/>
            <person name="Zhang Z."/>
            <person name="Liu B."/>
            <person name="Lu W."/>
            <person name="Hui Y."/>
            <person name="Liang J."/>
            <person name="Zhou Z."/>
            <person name="Hou R."/>
            <person name="Li X."/>
            <person name="Liu Y."/>
            <person name="Li H."/>
            <person name="Ning X."/>
            <person name="Lin Y."/>
            <person name="Zhao L."/>
            <person name="Xing Q."/>
            <person name="Dou J."/>
            <person name="Li Y."/>
            <person name="Mao J."/>
            <person name="Guo H."/>
            <person name="Dou H."/>
            <person name="Li T."/>
            <person name="Mu C."/>
            <person name="Jiang W."/>
            <person name="Fu Q."/>
            <person name="Fu X."/>
            <person name="Miao Y."/>
            <person name="Liu J."/>
            <person name="Yu Q."/>
            <person name="Li R."/>
            <person name="Liao H."/>
            <person name="Li X."/>
            <person name="Kong Y."/>
            <person name="Jiang Z."/>
            <person name="Chourrout D."/>
            <person name="Li R."/>
            <person name="Bao Z."/>
        </authorList>
    </citation>
    <scope>NUCLEOTIDE SEQUENCE [LARGE SCALE GENOMIC DNA]</scope>
    <source>
        <strain evidence="7 8">PY_sf001</strain>
    </source>
</reference>
<dbReference type="GO" id="GO:0016020">
    <property type="term" value="C:membrane"/>
    <property type="evidence" value="ECO:0007669"/>
    <property type="project" value="UniProtKB-SubCell"/>
</dbReference>
<dbReference type="InterPro" id="IPR036259">
    <property type="entry name" value="MFS_trans_sf"/>
</dbReference>
<dbReference type="PANTHER" id="PTHR21576">
    <property type="entry name" value="UNCHARACTERIZED NODULIN-LIKE PROTEIN"/>
    <property type="match status" value="1"/>
</dbReference>
<feature type="transmembrane region" description="Helical" evidence="5">
    <location>
        <begin position="146"/>
        <end position="165"/>
    </location>
</feature>
<accession>A0A210Q7W0</accession>
<dbReference type="OrthoDB" id="6089360at2759"/>
<evidence type="ECO:0000256" key="1">
    <source>
        <dbReference type="ARBA" id="ARBA00004141"/>
    </source>
</evidence>
<evidence type="ECO:0000256" key="4">
    <source>
        <dbReference type="ARBA" id="ARBA00023136"/>
    </source>
</evidence>
<protein>
    <submittedName>
        <fullName evidence="7">Transporter MCH1</fullName>
    </submittedName>
</protein>
<dbReference type="InterPro" id="IPR020846">
    <property type="entry name" value="MFS_dom"/>
</dbReference>
<dbReference type="GO" id="GO:0022857">
    <property type="term" value="F:transmembrane transporter activity"/>
    <property type="evidence" value="ECO:0007669"/>
    <property type="project" value="InterPro"/>
</dbReference>
<proteinExistence type="predicted"/>
<dbReference type="AlphaFoldDB" id="A0A210Q7W0"/>
<dbReference type="InterPro" id="IPR011701">
    <property type="entry name" value="MFS"/>
</dbReference>
<keyword evidence="3 5" id="KW-1133">Transmembrane helix</keyword>
<keyword evidence="8" id="KW-1185">Reference proteome</keyword>
<evidence type="ECO:0000259" key="6">
    <source>
        <dbReference type="PROSITE" id="PS50850"/>
    </source>
</evidence>
<feature type="domain" description="Major facilitator superfamily (MFS) profile" evidence="6">
    <location>
        <begin position="15"/>
        <end position="439"/>
    </location>
</feature>
<feature type="transmembrane region" description="Helical" evidence="5">
    <location>
        <begin position="338"/>
        <end position="360"/>
    </location>
</feature>
<feature type="transmembrane region" description="Helical" evidence="5">
    <location>
        <begin position="53"/>
        <end position="72"/>
    </location>
</feature>
<comment type="subcellular location">
    <subcellularLocation>
        <location evidence="1">Membrane</location>
        <topology evidence="1">Multi-pass membrane protein</topology>
    </subcellularLocation>
</comment>
<feature type="transmembrane region" description="Helical" evidence="5">
    <location>
        <begin position="415"/>
        <end position="435"/>
    </location>
</feature>
<keyword evidence="2 5" id="KW-0812">Transmembrane</keyword>